<keyword evidence="3" id="KW-1185">Reference proteome</keyword>
<comment type="caution">
    <text evidence="2">The sequence shown here is derived from an EMBL/GenBank/DDBJ whole genome shotgun (WGS) entry which is preliminary data.</text>
</comment>
<evidence type="ECO:0000313" key="3">
    <source>
        <dbReference type="Proteomes" id="UP000651112"/>
    </source>
</evidence>
<feature type="signal peptide" evidence="1">
    <location>
        <begin position="1"/>
        <end position="21"/>
    </location>
</feature>
<organism evidence="2 3">
    <name type="scientific">Sphingobacterium chuzhouense</name>
    <dbReference type="NCBI Taxonomy" id="1742264"/>
    <lineage>
        <taxon>Bacteria</taxon>
        <taxon>Pseudomonadati</taxon>
        <taxon>Bacteroidota</taxon>
        <taxon>Sphingobacteriia</taxon>
        <taxon>Sphingobacteriales</taxon>
        <taxon>Sphingobacteriaceae</taxon>
        <taxon>Sphingobacterium</taxon>
    </lineage>
</organism>
<sequence length="421" mass="46956">MMKNKLNAILVVLLTVTGLFASCSKDDDNATLTTIGFAEERFSLDMNNEATLTIVSTAAMSSGQAVPLTVVSNLVEGEDYELSTDKFTFAEGAREAKVTVTLLKDIADEDALEFSLSPVEFGTLGLSKATIGVSNADVILYTFDKPDYTLTQSIELTLQLSKITGSFTAEKAMEFEVELDPASTAVEGEHFSFADGKKIIIPAGQNKGTIRLNLIQHEEDKKEIVLKLKQLPVVFRAGNYDKGVVNTSDATIDRLVGEWKFSSLHNVEWWQQSWGIDVTGFPKNTVDDVLIFEGEDLRVDHTAELKVNLTGDLKNYLRNSTVELLDEVVERMQEDVGQPVVQMLLAKVTANVHFSAKEVKERQAEIGLRVFDHSGTEYLDVTIRDYEPTDFLKDTYEMFKMFGDDPVMKSAPLRFRFERVK</sequence>
<feature type="chain" id="PRO_5046469092" evidence="1">
    <location>
        <begin position="22"/>
        <end position="421"/>
    </location>
</feature>
<name>A0ABR7XQQ1_9SPHI</name>
<dbReference type="SUPFAM" id="SSF141072">
    <property type="entry name" value="CalX-like"/>
    <property type="match status" value="1"/>
</dbReference>
<dbReference type="Proteomes" id="UP000651112">
    <property type="component" value="Unassembled WGS sequence"/>
</dbReference>
<proteinExistence type="predicted"/>
<dbReference type="PROSITE" id="PS51257">
    <property type="entry name" value="PROKAR_LIPOPROTEIN"/>
    <property type="match status" value="1"/>
</dbReference>
<protein>
    <submittedName>
        <fullName evidence="2">DUF4843 domain-containing protein</fullName>
    </submittedName>
</protein>
<dbReference type="Gene3D" id="2.60.40.2030">
    <property type="match status" value="1"/>
</dbReference>
<dbReference type="RefSeq" id="WP_190312995.1">
    <property type="nucleotide sequence ID" value="NZ_JACNYL010000002.1"/>
</dbReference>
<accession>A0ABR7XQQ1</accession>
<reference evidence="2 3" key="1">
    <citation type="submission" date="2020-08" db="EMBL/GenBank/DDBJ databases">
        <title>Sphingobacterium sp. DN00404 isolated from aquaculture water.</title>
        <authorList>
            <person name="Zhang M."/>
        </authorList>
    </citation>
    <scope>NUCLEOTIDE SEQUENCE [LARGE SCALE GENOMIC DNA]</scope>
    <source>
        <strain evidence="2 3">KCTC 42746</strain>
    </source>
</reference>
<dbReference type="EMBL" id="JACNYL010000002">
    <property type="protein sequence ID" value="MBD1421207.1"/>
    <property type="molecule type" value="Genomic_DNA"/>
</dbReference>
<evidence type="ECO:0000313" key="2">
    <source>
        <dbReference type="EMBL" id="MBD1421207.1"/>
    </source>
</evidence>
<keyword evidence="1" id="KW-0732">Signal</keyword>
<gene>
    <name evidence="2" type="ORF">H8B21_06435</name>
</gene>
<evidence type="ECO:0000256" key="1">
    <source>
        <dbReference type="SAM" id="SignalP"/>
    </source>
</evidence>
<dbReference type="InterPro" id="IPR038081">
    <property type="entry name" value="CalX-like_sf"/>
</dbReference>